<dbReference type="InterPro" id="IPR035413">
    <property type="entry name" value="Terminase_L_C"/>
</dbReference>
<feature type="domain" description="Phage terminase large subunit N-terminal" evidence="1">
    <location>
        <begin position="31"/>
        <end position="225"/>
    </location>
</feature>
<reference evidence="3 4" key="1">
    <citation type="submission" date="2023-06" db="EMBL/GenBank/DDBJ databases">
        <title>Sporosarcina sp. nov., isolated from Korean traditional fermented seafood 'Jeotgal'.</title>
        <authorList>
            <person name="Yang A.I."/>
            <person name="Shin N.-R."/>
        </authorList>
    </citation>
    <scope>NUCLEOTIDE SEQUENCE [LARGE SCALE GENOMIC DNA]</scope>
    <source>
        <strain evidence="3 4">KCTC13119</strain>
    </source>
</reference>
<feature type="domain" description="Phage terminase large subunit C-terminal" evidence="2">
    <location>
        <begin position="261"/>
        <end position="403"/>
    </location>
</feature>
<keyword evidence="4" id="KW-1185">Reference proteome</keyword>
<gene>
    <name evidence="3" type="ORF">QT711_03150</name>
</gene>
<organism evidence="3 4">
    <name type="scientific">Sporosarcina saromensis</name>
    <dbReference type="NCBI Taxonomy" id="359365"/>
    <lineage>
        <taxon>Bacteria</taxon>
        <taxon>Bacillati</taxon>
        <taxon>Bacillota</taxon>
        <taxon>Bacilli</taxon>
        <taxon>Bacillales</taxon>
        <taxon>Caryophanaceae</taxon>
        <taxon>Sporosarcina</taxon>
    </lineage>
</organism>
<sequence length="422" mass="48653">MRQQKQNNTININVDASFFNEAFRPLMLTDKRYVLLMGGGASGKSYFAVQRMILKAMESNRRVLVVRKVAATLRASIFELFIQQLSEMKLLPLCKVTTSNLKIEFPNGSQFIFMGLDDPEKIKSITGIDDILIEECTELTLEDYTQLQLRLRSNKKNPQIWMMMNPVSTSNWTYKHFFEEEQPDTLIHHSTYKDNIKNLTPDFVQTMESYKTINPNYYQIYVLGKWGSLGKTVFTNWKVEEFELDKLIKANPKLETAIGADFGFINDPSTLSCSLVDLDNRKLYIFDELYEKGLLNDEFAQHIIDKGYGRQLILADSAEKKSIEEIRQYGVTRIKPARKGAGSVNAGIGFLQQFEIIIHPKCKHTITEFENYSYKKDKQTGQYLNQPIDSFNHIIDALRYSMETYNGNKNKAQALPLSWLGL</sequence>
<dbReference type="Gene3D" id="3.30.420.280">
    <property type="match status" value="1"/>
</dbReference>
<dbReference type="Pfam" id="PF17288">
    <property type="entry name" value="Terminase_3C"/>
    <property type="match status" value="1"/>
</dbReference>
<dbReference type="PANTHER" id="PTHR39184:SF1">
    <property type="entry name" value="PBSX PHAGE TERMINASE LARGE SUBUNIT"/>
    <property type="match status" value="1"/>
</dbReference>
<dbReference type="NCBIfam" id="TIGR01547">
    <property type="entry name" value="phage_term_2"/>
    <property type="match status" value="1"/>
</dbReference>
<evidence type="ECO:0000313" key="3">
    <source>
        <dbReference type="EMBL" id="MDW0112167.1"/>
    </source>
</evidence>
<dbReference type="Gene3D" id="3.40.50.300">
    <property type="entry name" value="P-loop containing nucleotide triphosphate hydrolases"/>
    <property type="match status" value="1"/>
</dbReference>
<dbReference type="RefSeq" id="WP_317942061.1">
    <property type="nucleotide sequence ID" value="NZ_JAUBDI010000002.1"/>
</dbReference>
<dbReference type="InterPro" id="IPR035412">
    <property type="entry name" value="Terminase_L_N"/>
</dbReference>
<accession>A0ABU4G5D0</accession>
<dbReference type="PANTHER" id="PTHR39184">
    <property type="match status" value="1"/>
</dbReference>
<dbReference type="EMBL" id="JAUBDI010000002">
    <property type="protein sequence ID" value="MDW0112167.1"/>
    <property type="molecule type" value="Genomic_DNA"/>
</dbReference>
<evidence type="ECO:0000259" key="2">
    <source>
        <dbReference type="Pfam" id="PF17288"/>
    </source>
</evidence>
<dbReference type="Proteomes" id="UP001282284">
    <property type="component" value="Unassembled WGS sequence"/>
</dbReference>
<dbReference type="InterPro" id="IPR052380">
    <property type="entry name" value="Viral_DNA_packaging_terminase"/>
</dbReference>
<name>A0ABU4G5D0_9BACL</name>
<protein>
    <submittedName>
        <fullName evidence="3">PBSX family phage terminase large subunit</fullName>
    </submittedName>
</protein>
<dbReference type="InterPro" id="IPR006437">
    <property type="entry name" value="Phage_terminase_lsu"/>
</dbReference>
<evidence type="ECO:0000259" key="1">
    <source>
        <dbReference type="Pfam" id="PF04466"/>
    </source>
</evidence>
<evidence type="ECO:0000313" key="4">
    <source>
        <dbReference type="Proteomes" id="UP001282284"/>
    </source>
</evidence>
<proteinExistence type="predicted"/>
<dbReference type="InterPro" id="IPR027417">
    <property type="entry name" value="P-loop_NTPase"/>
</dbReference>
<dbReference type="Pfam" id="PF04466">
    <property type="entry name" value="Terminase_3"/>
    <property type="match status" value="1"/>
</dbReference>
<comment type="caution">
    <text evidence="3">The sequence shown here is derived from an EMBL/GenBank/DDBJ whole genome shotgun (WGS) entry which is preliminary data.</text>
</comment>